<keyword evidence="3" id="KW-1185">Reference proteome</keyword>
<dbReference type="GO" id="GO:0004252">
    <property type="term" value="F:serine-type endopeptidase activity"/>
    <property type="evidence" value="ECO:0007669"/>
    <property type="project" value="InterPro"/>
</dbReference>
<evidence type="ECO:0000313" key="3">
    <source>
        <dbReference type="Proteomes" id="UP000887565"/>
    </source>
</evidence>
<evidence type="ECO:0000256" key="1">
    <source>
        <dbReference type="ARBA" id="ARBA00023157"/>
    </source>
</evidence>
<dbReference type="WBParaSite" id="nRc.2.0.1.t48074-RA">
    <property type="protein sequence ID" value="nRc.2.0.1.t48074-RA"/>
    <property type="gene ID" value="nRc.2.0.1.g48074"/>
</dbReference>
<dbReference type="Gene3D" id="2.40.10.10">
    <property type="entry name" value="Trypsin-like serine proteases"/>
    <property type="match status" value="2"/>
</dbReference>
<dbReference type="SUPFAM" id="SSF50494">
    <property type="entry name" value="Trypsin-like serine proteases"/>
    <property type="match status" value="2"/>
</dbReference>
<dbReference type="PROSITE" id="PS00134">
    <property type="entry name" value="TRYPSIN_HIS"/>
    <property type="match status" value="1"/>
</dbReference>
<dbReference type="InterPro" id="IPR009003">
    <property type="entry name" value="Peptidase_S1_PA"/>
</dbReference>
<proteinExistence type="predicted"/>
<sequence length="349" mass="39009">MINSCYTYVPCGTVRRRTAKSQLKVLGAIVPNLAKNNTLAQDDDSPDLPACISRNFVTGSIITEVTIANNPERTSMSYSHNLYRAGTSYGDSGGPFTCNYYGWHNVLIGIVISMLRGYVDDQIAAVNLYAHVPFYVQWIEEIMNVPEESSPPNNVPTSNRYNLRACWGKIATPRGLINHGRMTSLCGRPTDFKSKLQIYKKKRAFDGYQAQPYSVPWLGQVIRGSHNICGVTLISDESMSDGSTIWAVSAAHCFTTRKVGDTFRVDTGAFIFMFGAYDLRYPTPHIVVRNAQNIIIHPEYDFVINNIALIKFDRKILSNDFVRPICLPLTKIAPMALENCVYCGYSITL</sequence>
<dbReference type="InterPro" id="IPR018114">
    <property type="entry name" value="TRYPSIN_HIS"/>
</dbReference>
<accession>A0A915LAH0</accession>
<evidence type="ECO:0000313" key="4">
    <source>
        <dbReference type="WBParaSite" id="nRc.2.0.1.t48074-RA"/>
    </source>
</evidence>
<organism evidence="3 4">
    <name type="scientific">Romanomermis culicivorax</name>
    <name type="common">Nematode worm</name>
    <dbReference type="NCBI Taxonomy" id="13658"/>
    <lineage>
        <taxon>Eukaryota</taxon>
        <taxon>Metazoa</taxon>
        <taxon>Ecdysozoa</taxon>
        <taxon>Nematoda</taxon>
        <taxon>Enoplea</taxon>
        <taxon>Dorylaimia</taxon>
        <taxon>Mermithida</taxon>
        <taxon>Mermithoidea</taxon>
        <taxon>Mermithidae</taxon>
        <taxon>Romanomermis</taxon>
    </lineage>
</organism>
<protein>
    <submittedName>
        <fullName evidence="4">Peptidase S1 domain-containing protein</fullName>
    </submittedName>
</protein>
<dbReference type="AlphaFoldDB" id="A0A915LAH0"/>
<name>A0A915LAH0_ROMCU</name>
<feature type="domain" description="Peptidase S1" evidence="2">
    <location>
        <begin position="204"/>
        <end position="349"/>
    </location>
</feature>
<dbReference type="InterPro" id="IPR001254">
    <property type="entry name" value="Trypsin_dom"/>
</dbReference>
<dbReference type="PANTHER" id="PTHR24252">
    <property type="entry name" value="ACROSIN-RELATED"/>
    <property type="match status" value="1"/>
</dbReference>
<evidence type="ECO:0000259" key="2">
    <source>
        <dbReference type="PROSITE" id="PS50240"/>
    </source>
</evidence>
<dbReference type="GO" id="GO:0006508">
    <property type="term" value="P:proteolysis"/>
    <property type="evidence" value="ECO:0007669"/>
    <property type="project" value="InterPro"/>
</dbReference>
<keyword evidence="1" id="KW-1015">Disulfide bond</keyword>
<reference evidence="4" key="1">
    <citation type="submission" date="2022-11" db="UniProtKB">
        <authorList>
            <consortium name="WormBaseParasite"/>
        </authorList>
    </citation>
    <scope>IDENTIFICATION</scope>
</reference>
<dbReference type="InterPro" id="IPR043504">
    <property type="entry name" value="Peptidase_S1_PA_chymotrypsin"/>
</dbReference>
<dbReference type="Proteomes" id="UP000887565">
    <property type="component" value="Unplaced"/>
</dbReference>
<dbReference type="PROSITE" id="PS50240">
    <property type="entry name" value="TRYPSIN_DOM"/>
    <property type="match status" value="1"/>
</dbReference>
<dbReference type="Pfam" id="PF00089">
    <property type="entry name" value="Trypsin"/>
    <property type="match status" value="1"/>
</dbReference>
<dbReference type="PANTHER" id="PTHR24252:SF7">
    <property type="entry name" value="HYALIN"/>
    <property type="match status" value="1"/>
</dbReference>